<evidence type="ECO:0000256" key="1">
    <source>
        <dbReference type="ARBA" id="ARBA00010641"/>
    </source>
</evidence>
<evidence type="ECO:0000256" key="2">
    <source>
        <dbReference type="ARBA" id="ARBA00023015"/>
    </source>
</evidence>
<feature type="domain" description="RNA polymerase sigma-70 region 2" evidence="5">
    <location>
        <begin position="11"/>
        <end position="78"/>
    </location>
</feature>
<evidence type="ECO:0000259" key="6">
    <source>
        <dbReference type="Pfam" id="PF08281"/>
    </source>
</evidence>
<comment type="caution">
    <text evidence="7">The sequence shown here is derived from an EMBL/GenBank/DDBJ whole genome shotgun (WGS) entry which is preliminary data.</text>
</comment>
<dbReference type="EMBL" id="JAMZFW010000011">
    <property type="protein sequence ID" value="MCP1102474.1"/>
    <property type="molecule type" value="Genomic_DNA"/>
</dbReference>
<keyword evidence="3" id="KW-0731">Sigma factor</keyword>
<comment type="similarity">
    <text evidence="1">Belongs to the sigma-70 factor family. ECF subfamily.</text>
</comment>
<dbReference type="SUPFAM" id="SSF88946">
    <property type="entry name" value="Sigma2 domain of RNA polymerase sigma factors"/>
    <property type="match status" value="1"/>
</dbReference>
<dbReference type="NCBIfam" id="TIGR02937">
    <property type="entry name" value="sigma70-ECF"/>
    <property type="match status" value="1"/>
</dbReference>
<dbReference type="Gene3D" id="1.10.1740.10">
    <property type="match status" value="1"/>
</dbReference>
<reference evidence="7 8" key="1">
    <citation type="journal article" date="2022" name="Genome Biol. Evol.">
        <title>Host diet, physiology and behaviors set the stage for Lachnospiraceae cladogenesis.</title>
        <authorList>
            <person name="Vera-Ponce De Leon A."/>
            <person name="Schneider M."/>
            <person name="Jahnes B.C."/>
            <person name="Sadowski V."/>
            <person name="Camuy-Velez L.A."/>
            <person name="Duan J."/>
            <person name="Sabree Z.L."/>
        </authorList>
    </citation>
    <scope>NUCLEOTIDE SEQUENCE [LARGE SCALE GENOMIC DNA]</scope>
    <source>
        <strain evidence="7 8">PAL113</strain>
    </source>
</reference>
<sequence>MESQKEKFEKLYQEVYKDLYRFALCIVRDASEAEDAVSEGVLIAYEKFHQLRDIGSFRSWIFTIVSNECKRSLKRRKKVVSNAMNLVQEQEGKEVNYDLPIDVRNALMTLPQDERAIIGFSVFGGYNSVQIGEMMGLNASTVRSKRSRGLQKLGPLLQ</sequence>
<dbReference type="PANTHER" id="PTHR43133">
    <property type="entry name" value="RNA POLYMERASE ECF-TYPE SIGMA FACTO"/>
    <property type="match status" value="1"/>
</dbReference>
<evidence type="ECO:0000259" key="5">
    <source>
        <dbReference type="Pfam" id="PF04542"/>
    </source>
</evidence>
<dbReference type="InterPro" id="IPR036388">
    <property type="entry name" value="WH-like_DNA-bd_sf"/>
</dbReference>
<dbReference type="InterPro" id="IPR039425">
    <property type="entry name" value="RNA_pol_sigma-70-like"/>
</dbReference>
<dbReference type="InterPro" id="IPR013324">
    <property type="entry name" value="RNA_pol_sigma_r3/r4-like"/>
</dbReference>
<dbReference type="Proteomes" id="UP001523566">
    <property type="component" value="Unassembled WGS sequence"/>
</dbReference>
<keyword evidence="4" id="KW-0804">Transcription</keyword>
<dbReference type="PANTHER" id="PTHR43133:SF46">
    <property type="entry name" value="RNA POLYMERASE SIGMA-70 FACTOR ECF SUBFAMILY"/>
    <property type="match status" value="1"/>
</dbReference>
<keyword evidence="8" id="KW-1185">Reference proteome</keyword>
<dbReference type="InterPro" id="IPR014284">
    <property type="entry name" value="RNA_pol_sigma-70_dom"/>
</dbReference>
<name>A0ABT1EA35_9FIRM</name>
<protein>
    <submittedName>
        <fullName evidence="7">Sigma-70 family RNA polymerase sigma factor</fullName>
    </submittedName>
</protein>
<dbReference type="InterPro" id="IPR013325">
    <property type="entry name" value="RNA_pol_sigma_r2"/>
</dbReference>
<dbReference type="RefSeq" id="WP_262066260.1">
    <property type="nucleotide sequence ID" value="NZ_JAMXOD010000011.1"/>
</dbReference>
<dbReference type="InterPro" id="IPR007627">
    <property type="entry name" value="RNA_pol_sigma70_r2"/>
</dbReference>
<dbReference type="Pfam" id="PF08281">
    <property type="entry name" value="Sigma70_r4_2"/>
    <property type="match status" value="1"/>
</dbReference>
<dbReference type="CDD" id="cd06171">
    <property type="entry name" value="Sigma70_r4"/>
    <property type="match status" value="1"/>
</dbReference>
<evidence type="ECO:0000313" key="7">
    <source>
        <dbReference type="EMBL" id="MCP1102474.1"/>
    </source>
</evidence>
<accession>A0ABT1EA35</accession>
<dbReference type="InterPro" id="IPR013249">
    <property type="entry name" value="RNA_pol_sigma70_r4_t2"/>
</dbReference>
<evidence type="ECO:0000313" key="8">
    <source>
        <dbReference type="Proteomes" id="UP001523566"/>
    </source>
</evidence>
<feature type="domain" description="RNA polymerase sigma factor 70 region 4 type 2" evidence="6">
    <location>
        <begin position="103"/>
        <end position="153"/>
    </location>
</feature>
<dbReference type="Pfam" id="PF04542">
    <property type="entry name" value="Sigma70_r2"/>
    <property type="match status" value="1"/>
</dbReference>
<keyword evidence="2" id="KW-0805">Transcription regulation</keyword>
<dbReference type="SUPFAM" id="SSF88659">
    <property type="entry name" value="Sigma3 and sigma4 domains of RNA polymerase sigma factors"/>
    <property type="match status" value="1"/>
</dbReference>
<organism evidence="7 8">
    <name type="scientific">Aequitasia blattaphilus</name>
    <dbReference type="NCBI Taxonomy" id="2949332"/>
    <lineage>
        <taxon>Bacteria</taxon>
        <taxon>Bacillati</taxon>
        <taxon>Bacillota</taxon>
        <taxon>Clostridia</taxon>
        <taxon>Lachnospirales</taxon>
        <taxon>Lachnospiraceae</taxon>
        <taxon>Aequitasia</taxon>
    </lineage>
</organism>
<evidence type="ECO:0000256" key="4">
    <source>
        <dbReference type="ARBA" id="ARBA00023163"/>
    </source>
</evidence>
<dbReference type="Gene3D" id="1.10.10.10">
    <property type="entry name" value="Winged helix-like DNA-binding domain superfamily/Winged helix DNA-binding domain"/>
    <property type="match status" value="1"/>
</dbReference>
<evidence type="ECO:0000256" key="3">
    <source>
        <dbReference type="ARBA" id="ARBA00023082"/>
    </source>
</evidence>
<gene>
    <name evidence="7" type="ORF">NK125_08620</name>
</gene>
<proteinExistence type="inferred from homology"/>